<dbReference type="SUPFAM" id="SSF88659">
    <property type="entry name" value="Sigma3 and sigma4 domains of RNA polymerase sigma factors"/>
    <property type="match status" value="1"/>
</dbReference>
<dbReference type="PANTHER" id="PTHR43133">
    <property type="entry name" value="RNA POLYMERASE ECF-TYPE SIGMA FACTO"/>
    <property type="match status" value="1"/>
</dbReference>
<dbReference type="InterPro" id="IPR013324">
    <property type="entry name" value="RNA_pol_sigma_r3/r4-like"/>
</dbReference>
<dbReference type="SUPFAM" id="SSF88946">
    <property type="entry name" value="Sigma2 domain of RNA polymerase sigma factors"/>
    <property type="match status" value="1"/>
</dbReference>
<feature type="domain" description="RNA polymerase sigma-70 region 2" evidence="6">
    <location>
        <begin position="10"/>
        <end position="76"/>
    </location>
</feature>
<dbReference type="Gene3D" id="1.10.1740.10">
    <property type="match status" value="1"/>
</dbReference>
<reference evidence="8" key="2">
    <citation type="journal article" date="2021" name="PeerJ">
        <title>Extensive microbial diversity within the chicken gut microbiome revealed by metagenomics and culture.</title>
        <authorList>
            <person name="Gilroy R."/>
            <person name="Ravi A."/>
            <person name="Getino M."/>
            <person name="Pursley I."/>
            <person name="Horton D.L."/>
            <person name="Alikhan N.F."/>
            <person name="Baker D."/>
            <person name="Gharbi K."/>
            <person name="Hall N."/>
            <person name="Watson M."/>
            <person name="Adriaenssens E.M."/>
            <person name="Foster-Nyarko E."/>
            <person name="Jarju S."/>
            <person name="Secka A."/>
            <person name="Antonio M."/>
            <person name="Oren A."/>
            <person name="Chaudhuri R.R."/>
            <person name="La Ragione R."/>
            <person name="Hildebrand F."/>
            <person name="Pallen M.J."/>
        </authorList>
    </citation>
    <scope>NUCLEOTIDE SEQUENCE</scope>
    <source>
        <strain evidence="8">ChiSjej5B23-6657</strain>
    </source>
</reference>
<dbReference type="Gene3D" id="1.10.10.10">
    <property type="entry name" value="Winged helix-like DNA-binding domain superfamily/Winged helix DNA-binding domain"/>
    <property type="match status" value="1"/>
</dbReference>
<organism evidence="8 9">
    <name type="scientific">Candidatus Pullilachnospira gallistercoris</name>
    <dbReference type="NCBI Taxonomy" id="2840911"/>
    <lineage>
        <taxon>Bacteria</taxon>
        <taxon>Bacillati</taxon>
        <taxon>Bacillota</taxon>
        <taxon>Clostridia</taxon>
        <taxon>Lachnospirales</taxon>
        <taxon>Lachnospiraceae</taxon>
        <taxon>Lachnospiraceae incertae sedis</taxon>
        <taxon>Candidatus Pullilachnospira</taxon>
    </lineage>
</organism>
<keyword evidence="5" id="KW-0804">Transcription</keyword>
<protein>
    <submittedName>
        <fullName evidence="8">RNA polymerase sigma factor</fullName>
    </submittedName>
</protein>
<dbReference type="InterPro" id="IPR036388">
    <property type="entry name" value="WH-like_DNA-bd_sf"/>
</dbReference>
<dbReference type="GO" id="GO:0016987">
    <property type="term" value="F:sigma factor activity"/>
    <property type="evidence" value="ECO:0007669"/>
    <property type="project" value="UniProtKB-KW"/>
</dbReference>
<evidence type="ECO:0000256" key="2">
    <source>
        <dbReference type="ARBA" id="ARBA00023015"/>
    </source>
</evidence>
<dbReference type="EMBL" id="DVHM01000158">
    <property type="protein sequence ID" value="HIR71502.1"/>
    <property type="molecule type" value="Genomic_DNA"/>
</dbReference>
<dbReference type="PANTHER" id="PTHR43133:SF8">
    <property type="entry name" value="RNA POLYMERASE SIGMA FACTOR HI_1459-RELATED"/>
    <property type="match status" value="1"/>
</dbReference>
<keyword evidence="3" id="KW-0731">Sigma factor</keyword>
<sequence length="160" mass="18951">MDERRIADWYQKYSTEIYRFCLTLLADRASTEDALQETFLKALRSPEKSFHKGQEKSWLYQIAKHTCYDMLRKQRREMPQGTAEEFLCHIPEKDPGHPLDFADMVSSLAKEDKEIVSLRIIGGFSHREIARMTGFSLHAEKKRYERAIQKLRREYEEESG</sequence>
<proteinExistence type="inferred from homology"/>
<evidence type="ECO:0000256" key="3">
    <source>
        <dbReference type="ARBA" id="ARBA00023082"/>
    </source>
</evidence>
<evidence type="ECO:0000259" key="7">
    <source>
        <dbReference type="Pfam" id="PF08281"/>
    </source>
</evidence>
<dbReference type="Pfam" id="PF04542">
    <property type="entry name" value="Sigma70_r2"/>
    <property type="match status" value="1"/>
</dbReference>
<evidence type="ECO:0000259" key="6">
    <source>
        <dbReference type="Pfam" id="PF04542"/>
    </source>
</evidence>
<gene>
    <name evidence="8" type="ORF">IAA55_09505</name>
</gene>
<name>A0A9D1EAZ3_9FIRM</name>
<comment type="similarity">
    <text evidence="1">Belongs to the sigma-70 factor family. ECF subfamily.</text>
</comment>
<dbReference type="InterPro" id="IPR013325">
    <property type="entry name" value="RNA_pol_sigma_r2"/>
</dbReference>
<dbReference type="InterPro" id="IPR014284">
    <property type="entry name" value="RNA_pol_sigma-70_dom"/>
</dbReference>
<evidence type="ECO:0000313" key="8">
    <source>
        <dbReference type="EMBL" id="HIR71502.1"/>
    </source>
</evidence>
<dbReference type="InterPro" id="IPR013249">
    <property type="entry name" value="RNA_pol_sigma70_r4_t2"/>
</dbReference>
<comment type="caution">
    <text evidence="8">The sequence shown here is derived from an EMBL/GenBank/DDBJ whole genome shotgun (WGS) entry which is preliminary data.</text>
</comment>
<evidence type="ECO:0000256" key="5">
    <source>
        <dbReference type="ARBA" id="ARBA00023163"/>
    </source>
</evidence>
<accession>A0A9D1EAZ3</accession>
<dbReference type="NCBIfam" id="TIGR02937">
    <property type="entry name" value="sigma70-ECF"/>
    <property type="match status" value="1"/>
</dbReference>
<evidence type="ECO:0000313" key="9">
    <source>
        <dbReference type="Proteomes" id="UP000823912"/>
    </source>
</evidence>
<dbReference type="AlphaFoldDB" id="A0A9D1EAZ3"/>
<keyword evidence="2" id="KW-0805">Transcription regulation</keyword>
<feature type="domain" description="RNA polymerase sigma factor 70 region 4 type 2" evidence="7">
    <location>
        <begin position="101"/>
        <end position="151"/>
    </location>
</feature>
<dbReference type="InterPro" id="IPR007627">
    <property type="entry name" value="RNA_pol_sigma70_r2"/>
</dbReference>
<dbReference type="InterPro" id="IPR039425">
    <property type="entry name" value="RNA_pol_sigma-70-like"/>
</dbReference>
<evidence type="ECO:0000256" key="1">
    <source>
        <dbReference type="ARBA" id="ARBA00010641"/>
    </source>
</evidence>
<dbReference type="Pfam" id="PF08281">
    <property type="entry name" value="Sigma70_r4_2"/>
    <property type="match status" value="1"/>
</dbReference>
<keyword evidence="4" id="KW-0238">DNA-binding</keyword>
<dbReference type="GO" id="GO:0006352">
    <property type="term" value="P:DNA-templated transcription initiation"/>
    <property type="evidence" value="ECO:0007669"/>
    <property type="project" value="InterPro"/>
</dbReference>
<dbReference type="Proteomes" id="UP000823912">
    <property type="component" value="Unassembled WGS sequence"/>
</dbReference>
<dbReference type="GO" id="GO:0003677">
    <property type="term" value="F:DNA binding"/>
    <property type="evidence" value="ECO:0007669"/>
    <property type="project" value="UniProtKB-KW"/>
</dbReference>
<evidence type="ECO:0000256" key="4">
    <source>
        <dbReference type="ARBA" id="ARBA00023125"/>
    </source>
</evidence>
<reference evidence="8" key="1">
    <citation type="submission" date="2020-10" db="EMBL/GenBank/DDBJ databases">
        <authorList>
            <person name="Gilroy R."/>
        </authorList>
    </citation>
    <scope>NUCLEOTIDE SEQUENCE</scope>
    <source>
        <strain evidence="8">ChiSjej5B23-6657</strain>
    </source>
</reference>